<dbReference type="PIRSF" id="PIRSF001488">
    <property type="entry name" value="Tdi_protein"/>
    <property type="match status" value="1"/>
</dbReference>
<dbReference type="InterPro" id="IPR001853">
    <property type="entry name" value="DSBA-like_thioredoxin_dom"/>
</dbReference>
<evidence type="ECO:0000313" key="7">
    <source>
        <dbReference type="EMBL" id="VAW90948.1"/>
    </source>
</evidence>
<evidence type="ECO:0000259" key="6">
    <source>
        <dbReference type="Pfam" id="PF01323"/>
    </source>
</evidence>
<dbReference type="InterPro" id="IPR023205">
    <property type="entry name" value="DsbA/DsbL"/>
</dbReference>
<gene>
    <name evidence="7" type="ORF">MNBD_GAMMA23-1560</name>
</gene>
<dbReference type="GO" id="GO:0016491">
    <property type="term" value="F:oxidoreductase activity"/>
    <property type="evidence" value="ECO:0007669"/>
    <property type="project" value="InterPro"/>
</dbReference>
<keyword evidence="3" id="KW-0732">Signal</keyword>
<dbReference type="InterPro" id="IPR036249">
    <property type="entry name" value="Thioredoxin-like_sf"/>
</dbReference>
<dbReference type="PANTHER" id="PTHR35891:SF2">
    <property type="entry name" value="THIOL:DISULFIDE INTERCHANGE PROTEIN DSBA"/>
    <property type="match status" value="1"/>
</dbReference>
<dbReference type="AlphaFoldDB" id="A0A3B0ZC28"/>
<dbReference type="PANTHER" id="PTHR35891">
    <property type="entry name" value="THIOL:DISULFIDE INTERCHANGE PROTEIN DSBA"/>
    <property type="match status" value="1"/>
</dbReference>
<evidence type="ECO:0000256" key="1">
    <source>
        <dbReference type="ARBA" id="ARBA00005791"/>
    </source>
</evidence>
<evidence type="ECO:0000256" key="5">
    <source>
        <dbReference type="ARBA" id="ARBA00023284"/>
    </source>
</evidence>
<dbReference type="InterPro" id="IPR050824">
    <property type="entry name" value="Thiol_disulfide_DsbA"/>
</dbReference>
<name>A0A3B0ZC28_9ZZZZ</name>
<dbReference type="CDD" id="cd03019">
    <property type="entry name" value="DsbA_DsbA"/>
    <property type="match status" value="1"/>
</dbReference>
<evidence type="ECO:0000256" key="2">
    <source>
        <dbReference type="ARBA" id="ARBA00013831"/>
    </source>
</evidence>
<dbReference type="EMBL" id="UOFT01000001">
    <property type="protein sequence ID" value="VAW90948.1"/>
    <property type="molecule type" value="Genomic_DNA"/>
</dbReference>
<keyword evidence="5" id="KW-0676">Redox-active center</keyword>
<comment type="similarity">
    <text evidence="1">Belongs to the thioredoxin family. DsbA subfamily.</text>
</comment>
<evidence type="ECO:0000256" key="4">
    <source>
        <dbReference type="ARBA" id="ARBA00023157"/>
    </source>
</evidence>
<reference evidence="7" key="1">
    <citation type="submission" date="2018-06" db="EMBL/GenBank/DDBJ databases">
        <authorList>
            <person name="Zhirakovskaya E."/>
        </authorList>
    </citation>
    <scope>NUCLEOTIDE SEQUENCE</scope>
</reference>
<dbReference type="Pfam" id="PF01323">
    <property type="entry name" value="DSBA"/>
    <property type="match status" value="1"/>
</dbReference>
<dbReference type="Gene3D" id="3.40.30.10">
    <property type="entry name" value="Glutaredoxin"/>
    <property type="match status" value="1"/>
</dbReference>
<proteinExistence type="inferred from homology"/>
<sequence length="211" mass="24292">MFKQFSKYFYIISFLLLANGSVQATSFDEGIEYLKINPPVSTSAQEGQVEVVELFWYMCPHCFRFEPVMNKWLKNKPKNVVFKRIPAIFSPRWRFFAKIFYTAQLLDAEEKIHKPLFEALHVEKARLGNATAMAQFFEKHAGIKEQDFMDVFNSFSVDAKVRKAEDLSKRYGAQGVPTLVVNGKWRTGGTIANGHEGMLEVVDHLIKLESR</sequence>
<keyword evidence="4" id="KW-1015">Disulfide bond</keyword>
<evidence type="ECO:0000256" key="3">
    <source>
        <dbReference type="ARBA" id="ARBA00022729"/>
    </source>
</evidence>
<feature type="domain" description="DSBA-like thioredoxin" evidence="6">
    <location>
        <begin position="97"/>
        <end position="188"/>
    </location>
</feature>
<organism evidence="7">
    <name type="scientific">hydrothermal vent metagenome</name>
    <dbReference type="NCBI Taxonomy" id="652676"/>
    <lineage>
        <taxon>unclassified sequences</taxon>
        <taxon>metagenomes</taxon>
        <taxon>ecological metagenomes</taxon>
    </lineage>
</organism>
<accession>A0A3B0ZC28</accession>
<protein>
    <recommendedName>
        <fullName evidence="2">Thiol:disulfide interchange protein DsbA</fullName>
    </recommendedName>
</protein>
<dbReference type="SUPFAM" id="SSF52833">
    <property type="entry name" value="Thioredoxin-like"/>
    <property type="match status" value="1"/>
</dbReference>